<dbReference type="SUPFAM" id="SSF48371">
    <property type="entry name" value="ARM repeat"/>
    <property type="match status" value="3"/>
</dbReference>
<dbReference type="FunFam" id="1.10.1070.11:FF:000030">
    <property type="entry name" value="Histone acetylase complex subunit Paf400"/>
    <property type="match status" value="1"/>
</dbReference>
<evidence type="ECO:0000313" key="8">
    <source>
        <dbReference type="EMBL" id="KAF4975196.1"/>
    </source>
</evidence>
<dbReference type="Pfam" id="PF20175">
    <property type="entry name" value="Tra1_central"/>
    <property type="match status" value="1"/>
</dbReference>
<dbReference type="InterPro" id="IPR046805">
    <property type="entry name" value="Tra1_ring"/>
</dbReference>
<dbReference type="Pfam" id="PF00454">
    <property type="entry name" value="PI3_PI4_kinase"/>
    <property type="match status" value="1"/>
</dbReference>
<feature type="compositionally biased region" description="Low complexity" evidence="4">
    <location>
        <begin position="3320"/>
        <end position="3337"/>
    </location>
</feature>
<feature type="domain" description="FAT" evidence="6">
    <location>
        <begin position="2674"/>
        <end position="3231"/>
    </location>
</feature>
<dbReference type="PANTHER" id="PTHR11139">
    <property type="entry name" value="ATAXIA TELANGIECTASIA MUTATED ATM -RELATED"/>
    <property type="match status" value="1"/>
</dbReference>
<feature type="region of interest" description="Disordered" evidence="4">
    <location>
        <begin position="2025"/>
        <end position="2057"/>
    </location>
</feature>
<dbReference type="PROSITE" id="PS50290">
    <property type="entry name" value="PI3_4_KINASE_3"/>
    <property type="match status" value="1"/>
</dbReference>
<dbReference type="Pfam" id="PF20206">
    <property type="entry name" value="Tra1_ring"/>
    <property type="match status" value="1"/>
</dbReference>
<dbReference type="EMBL" id="JABEYC010000665">
    <property type="protein sequence ID" value="KAF4975196.1"/>
    <property type="molecule type" value="Genomic_DNA"/>
</dbReference>
<feature type="region of interest" description="Disordered" evidence="4">
    <location>
        <begin position="3246"/>
        <end position="3339"/>
    </location>
</feature>
<feature type="domain" description="FATC" evidence="7">
    <location>
        <begin position="3834"/>
        <end position="3866"/>
    </location>
</feature>
<dbReference type="GO" id="GO:0006355">
    <property type="term" value="P:regulation of DNA-templated transcription"/>
    <property type="evidence" value="ECO:0007669"/>
    <property type="project" value="TreeGrafter"/>
</dbReference>
<evidence type="ECO:0000256" key="4">
    <source>
        <dbReference type="SAM" id="MobiDB-lite"/>
    </source>
</evidence>
<evidence type="ECO:0000259" key="7">
    <source>
        <dbReference type="PROSITE" id="PS51190"/>
    </source>
</evidence>
<protein>
    <recommendedName>
        <fullName evidence="10">Histone acetylase complex subunit</fullName>
    </recommendedName>
</protein>
<dbReference type="GO" id="GO:0035267">
    <property type="term" value="C:NuA4 histone acetyltransferase complex"/>
    <property type="evidence" value="ECO:0007669"/>
    <property type="project" value="TreeGrafter"/>
</dbReference>
<dbReference type="CDD" id="cd05163">
    <property type="entry name" value="PIKK_TRRAP"/>
    <property type="match status" value="1"/>
</dbReference>
<dbReference type="InterPro" id="IPR050517">
    <property type="entry name" value="DDR_Repair_Kinase"/>
</dbReference>
<dbReference type="OrthoDB" id="5570127at2759"/>
<dbReference type="GO" id="GO:0000124">
    <property type="term" value="C:SAGA complex"/>
    <property type="evidence" value="ECO:0007669"/>
    <property type="project" value="TreeGrafter"/>
</dbReference>
<dbReference type="SUPFAM" id="SSF56112">
    <property type="entry name" value="Protein kinase-like (PK-like)"/>
    <property type="match status" value="1"/>
</dbReference>
<evidence type="ECO:0000256" key="3">
    <source>
        <dbReference type="ARBA" id="ARBA00025079"/>
    </source>
</evidence>
<dbReference type="InterPro" id="IPR046807">
    <property type="entry name" value="Tra1_central"/>
</dbReference>
<dbReference type="InterPro" id="IPR003152">
    <property type="entry name" value="FATC_dom"/>
</dbReference>
<feature type="compositionally biased region" description="Polar residues" evidence="4">
    <location>
        <begin position="3296"/>
        <end position="3319"/>
    </location>
</feature>
<dbReference type="InterPro" id="IPR016024">
    <property type="entry name" value="ARM-type_fold"/>
</dbReference>
<comment type="function">
    <text evidence="3">Serine/threonine protein kinase which activates checkpoint signaling upon genotoxic stresses such as ionizing radiation (IR), ultraviolet light (UV), or DNA replication stalling, thereby acting as a DNA damage sensor. Recognizes the substrate consensus sequence [ST]-Q. Phosphorylates histone H2A to form H2AS128ph (gamma-H2A) at sites of DNA damage, involved in the regulation of DNA damage response mechanism. Required for the control of telomere length and genome stability.</text>
</comment>
<comment type="caution">
    <text evidence="8">The sequence shown here is derived from an EMBL/GenBank/DDBJ whole genome shotgun (WGS) entry which is preliminary data.</text>
</comment>
<sequence>MSGTTIDDVVKRLSAADIDVRLKLEAATTLRDSLDHYTSGPIYPPFLKRLMPIFTGILRGPCTFQSNSTEQKLRNCILEVIHRLPTQPATPEPFEPYAEETVDLLMQLVRTDNEENATLCVKITSDIMRHQHKVLQSKVQAFLSLIQELFEQMEKVVREQLDNAPHNAPSLPGAPSTPGSSQTNFQSPRPGSPVASVNDLGADPQQQNRPLLKGMQSFKVLSECPIIVVSIFQVYRNTVQQNVRKFVPLIQNVLCLQASAQQQAHADAAAKGTIHTGVSPAIKNRAAFGDFITAQVKTMSFLAYLLRQYASQLNDFLPRLPDIVLRLLKDCPREKSGTRKELIVAIRHIINYNFRKIFIPKIDELLDERTLTGDGLTVHETMRPLAYSMLADLIHHVRDSLKPDQIRKTVEVYTRNLQDNFPGTSFQTMSAKLLLNMAECIAKLPNKVDARHYLIMILNAIADKFAAMNRQYPNAVKLSNTYHEQTIAGTTETYLADKDNPPDWDETDIFAAVPIKTSNPRDRGADPVVDNKFLFRNLMTGLKNTFYQLRTCNVGSSIDPQNAPAHWQDVSYGFTAEEVKVIVKLFREGAYVFRYYEIEKPAAESQYMSPVEYMANFYMVSCSKEEKDLLETFATVFHAIDPATFHEVFQQEIPRLYDMIFEHTALLHIPQFFLASEATSPSFCGMLLQFLMERIDQVGSADVKKSSILLRLFKLAFMAVTLFASQNEQVLLPHVVNIVTKSIELSTKAEEPMNYFLLLRSLFRSIGGGKFEQLYKQILPLLEMLLDVLNNLLMAARKPSERDLYVELCLTVPARLSHLLPHLSFLMRPLVVALRAGTDLVGQGLRTLELCVDNLTADYLDPIMAPVIDELMTALFDHLKPHPYSHFHAHTTMRILGKLGGRNRKFMTGAVPLSYREFADDPTSFDMRLLGSKKDRAFPAEMGTDFAIQKLMEFPKATKNSQSRQYDGYYKKQALNLIKTQLKLRIGYDQLPEDLPRLLRLQAQDLIGRNSDINTTNFETSDRDRSIPKKEGEDLTIKRLLKAVMFAESIPEFKEEANAFLLNVCKHFAIIEVGRALVDLKKSLAPFDPNAGEGPLHIETRNLSDAIVESLASDHPDVRESAQSAIREMYTSTAIIFGSDTDVGKLPFFNHLSSTFCHSCYEEEWFTKTGGSLGINFLLTELDLGDAWIGSKQSEFIRALTYVIKDMPQDLPEKTRCLAQTSLEVLLKRITKDTTKEDVLPLATQQSQPPNPQPKQPRLAQICLQFNNELSHMNKHVRETAKRALELVAKTANCEVWELLEPYKDRFLQPIYAKPLRALPFTIQIGYINAMTYHMSLKNDWVTFDDNLNRLLMESLALADASDESLANKPAEFRTHEHIVNLRVSCIKLLTTALTFEEFSNSPTKTKILSVFFKCLYSESKPTITAANDALKSVLSVDRRLPKELLQGGLRPVLQSLSDPKRLSTAGLDNLSRLLKLLTSYFKVEIGARLLDQIDSIVEPSALQQISFTFFDQHPQMKVITAILNIFHLLPAPAEAFKERLIDCFLGLEEKLRRTQQSPFRLPMYRYLNRYPKEIWAYLLEKLDDLKYGRFLAQVLGHPDSNALREVAVENVESLIARCNEIMSQNNEAKFIAMVNTIHIFESISHFPSSVKWMDKKENLDWLKNMGKEIETHLAQHTLPAHLRLPAYQAAEQLMSILVKSLERAPKDLDALFSLIESVTSDELRNSQDLFSFIYEKLICSNAIDFWKATILRCLDVYAGKSASNKKKHFLLHYIVNPIVAMDVMRHWNQLDQNRSPRLMDRTVIDAVSSKIWKVHPEMTMDDQAQPGIDHTRYEVLQLSAMLVKYYHTTLQEARKDIIKFGWTFIRLDDVINKHAAYVVIGYFIAHYETPPKIVTQVYLSLLKANQNEGRALVTQALELIAPVLPKRCGTGQNDRNAAWAVAPRRILADEGQNAQQMTSIFHFLVRHPELFYEARDKYIILMITSLRKLATPQNASHESKRLCLNMMWLIWGWEERRVEGKKSPMLQARSLSESPNARKRKLDAEPPNTSSPLARHGERAEYQIPAVFRLKMIKYLVEFIAQLNERYELPSAKPRDQVSTSIPPVPLALTDLCKRAMKLLHNLVQPQYWGDLDLDLFPNVTQVILASDKTQTILTADPTDKEKYDEKFLTNIINTLQVVRIVLNSKSDDWIQKNMSSIQKVLEKCLKSENPEVQDCLHLSDKKFDDDRELRSIIQRVLDSVPDDTPMEDADGDGETETQTSEIVIYLSQLATEAMNSSNYTSGVNILWSLGNRKPTVIDQHILSLMKALQSKHAREHVQHYNAVANQAAGVNNRAQDPSAPTGEMSAYDLDIQTKLMIKEIQVVALRMEVLGDNRRPFLSVLATLVEKSMHIEMCEEILNMVEGWVFRSEGTWPTLKEKTAVLHKMLSFEHRQDSTMLSKFLDLVIRIYEDPKVTRTELTVRMEHAFLIGTRATDVDMRNRFMAIFDKSLSKSASARLSYILTSQNWETLADSYWLAQASQLLLGAVDVNAYVQLFQSDFKTLPISRLLTIFTKDMEAREPTIMVDDKFESFMATHRRFMSEIGEVKVRDVIDPLLQLQHIDSQLAHDLWVTLFPIYWSATAKDDRVDLERGIVALLTKDYHSRQIDKRPNVVQSLLDGAAKTWPECKLPPHVLKFEAKTYGAWYTALVQLENAAIQPELESTTVRESNLDALVELYSSLQEEDLFYGTWRRRCQFVETNAALSYEQNGMWDKAQKLYENAQIKARTGVIPFSQAEYMLWEDHWVLCAQKLQQWEILQDFAKHENFQDLLLECAWRNTDMWQEEQHREALDNIIKGVMDAPTPRRAFFQAFMSLLKFHNHQEPGADFARVCDEAIQLSIRKWHQLPERLTNAHIPLLQNFQQLVELHDASVICQSLANTNQSNLDVKSGELKLLLGAWRDRLPNVWDDITAWQDLVTWRQHIFSLINQTYLQLLPQQGQQNAGGASSFAYRGYHETAWIINRFAHVARKHSLPEVCISQLSRIYTLPNIEIQEAFLKLREQAKCHYENPEELSSGLDVINNTNLNYFSPQQKAEFYTLKGMFLEKLKQKDEADSAYGTALYFDISAAKAWAEWGYFNDRKFKDDPTDLNAARQALTSYLQAAGSYKNAKSRKLLARILWLLSLDDSKGTIAMGFDDFKGETPVWYWITFIQQLITGLGHKEAPRVFQLLLKIAKSYPQALYFQLRTNREDLLIIKRNQEAKDRVARQRAQSVASNGKASASPSLTKQELLRPGSASSRPGTANAADGTPVKIESSDVNGNAGTPTPAPTGQAQDVSKAQQKPQSQQGGQTGQTQKKPPWEYTEEVMSVLKTAFPLLALSMETMVDQIQKNFKCPPDEDAYRLIVALLNDALAYVSRTPPSFAKNVKLPSATETNITRFAETILPSHIKKSFEADFVSVKPTMYEYIYKLRRWRNKFEEKLDHRVPTASLETFSPHLSEFRYQKFDEVEIPGQYLQHKDKNQDFIRIERFLPNVDLVRSISASYRRIKMRGHDGSVHTWAIQHPAARHCRREERILQLFRALNQTLGRKKESRRRDLQFTIPIMVPFAPHIRLVQEDTSYTTLQGVYEDHCRNMGMSKDDPVLFTMEKLRGALESKSSSKPEQAATARLEVFNAIQEKWVPSTVALEYFQKVFPQFAEFWLFRRQFSYQLAALTFITYIMYMHNRYPQKINISRSNGKVWGSEMMSYMSASKPFFHNPEPVPFRLTPNLQTLMGPLATEGIFACSLMAIARCLTEPEYELEHALTLLVRDEMLFWFTGSHRNGVITENQLRESVQVNSDSIVKRAVSLAHSPVGNLPANQTVIDAIAKAVNPMNLAQCDALWMPYL</sequence>
<dbReference type="Pfam" id="PF02260">
    <property type="entry name" value="FATC"/>
    <property type="match status" value="1"/>
</dbReference>
<dbReference type="InterPro" id="IPR014009">
    <property type="entry name" value="PIK_FAT"/>
</dbReference>
<dbReference type="Gene3D" id="1.10.1070.11">
    <property type="entry name" value="Phosphatidylinositol 3-/4-kinase, catalytic domain"/>
    <property type="match status" value="1"/>
</dbReference>
<evidence type="ECO:0008006" key="10">
    <source>
        <dbReference type="Google" id="ProtNLM"/>
    </source>
</evidence>
<evidence type="ECO:0000256" key="1">
    <source>
        <dbReference type="ARBA" id="ARBA00007234"/>
    </source>
</evidence>
<dbReference type="GO" id="GO:0006281">
    <property type="term" value="P:DNA repair"/>
    <property type="evidence" value="ECO:0007669"/>
    <property type="project" value="TreeGrafter"/>
</dbReference>
<dbReference type="Gene3D" id="1.25.10.10">
    <property type="entry name" value="Leucine-rich Repeat Variant"/>
    <property type="match status" value="1"/>
</dbReference>
<dbReference type="InterPro" id="IPR011009">
    <property type="entry name" value="Kinase-like_dom_sf"/>
</dbReference>
<accession>A0A8H4UFE3</accession>
<feature type="compositionally biased region" description="Polar residues" evidence="4">
    <location>
        <begin position="177"/>
        <end position="189"/>
    </location>
</feature>
<dbReference type="PANTHER" id="PTHR11139:SF1">
    <property type="entry name" value="TRANSFORMATION_TRANSCRIPTION DOMAIN-ASSOCIATED PROTEIN"/>
    <property type="match status" value="1"/>
</dbReference>
<evidence type="ECO:0000256" key="2">
    <source>
        <dbReference type="ARBA" id="ARBA00011370"/>
    </source>
</evidence>
<feature type="domain" description="PI3K/PI4K catalytic" evidence="5">
    <location>
        <begin position="3511"/>
        <end position="3837"/>
    </location>
</feature>
<feature type="compositionally biased region" description="Polar residues" evidence="4">
    <location>
        <begin position="3249"/>
        <end position="3267"/>
    </location>
</feature>
<evidence type="ECO:0000313" key="9">
    <source>
        <dbReference type="Proteomes" id="UP000635477"/>
    </source>
</evidence>
<reference evidence="8" key="1">
    <citation type="journal article" date="2020" name="BMC Genomics">
        <title>Correction to: Identification and distribution of gene clusters required for synthesis of sphingolipid metabolism inhibitors in diverse species of the filamentous fungus Fusarium.</title>
        <authorList>
            <person name="Kim H.S."/>
            <person name="Lohmar J.M."/>
            <person name="Busman M."/>
            <person name="Brown D.W."/>
            <person name="Naumann T.A."/>
            <person name="Divon H.H."/>
            <person name="Lysoe E."/>
            <person name="Uhlig S."/>
            <person name="Proctor R.H."/>
        </authorList>
    </citation>
    <scope>NUCLEOTIDE SEQUENCE</scope>
    <source>
        <strain evidence="8">NRRL 22465</strain>
    </source>
</reference>
<name>A0A8H4UFE3_9HYPO</name>
<organism evidence="8 9">
    <name type="scientific">Fusarium zealandicum</name>
    <dbReference type="NCBI Taxonomy" id="1053134"/>
    <lineage>
        <taxon>Eukaryota</taxon>
        <taxon>Fungi</taxon>
        <taxon>Dikarya</taxon>
        <taxon>Ascomycota</taxon>
        <taxon>Pezizomycotina</taxon>
        <taxon>Sordariomycetes</taxon>
        <taxon>Hypocreomycetidae</taxon>
        <taxon>Hypocreales</taxon>
        <taxon>Nectriaceae</taxon>
        <taxon>Fusarium</taxon>
        <taxon>Fusarium staphyleae species complex</taxon>
    </lineage>
</organism>
<proteinExistence type="inferred from homology"/>
<dbReference type="GO" id="GO:0005634">
    <property type="term" value="C:nucleus"/>
    <property type="evidence" value="ECO:0007669"/>
    <property type="project" value="TreeGrafter"/>
</dbReference>
<keyword evidence="9" id="KW-1185">Reference proteome</keyword>
<dbReference type="PROSITE" id="PS51189">
    <property type="entry name" value="FAT"/>
    <property type="match status" value="1"/>
</dbReference>
<evidence type="ECO:0000259" key="6">
    <source>
        <dbReference type="PROSITE" id="PS51189"/>
    </source>
</evidence>
<dbReference type="InterPro" id="IPR036940">
    <property type="entry name" value="PI3/4_kinase_cat_sf"/>
</dbReference>
<gene>
    <name evidence="8" type="ORF">FZEAL_7981</name>
</gene>
<dbReference type="PROSITE" id="PS51190">
    <property type="entry name" value="FATC"/>
    <property type="match status" value="1"/>
</dbReference>
<comment type="similarity">
    <text evidence="1">Belongs to the PI3/PI4-kinase family. TRA1 subfamily.</text>
</comment>
<comment type="subunit">
    <text evidence="2">Associates with DNA double-strand breaks.</text>
</comment>
<feature type="region of interest" description="Disordered" evidence="4">
    <location>
        <begin position="163"/>
        <end position="208"/>
    </location>
</feature>
<dbReference type="Proteomes" id="UP000635477">
    <property type="component" value="Unassembled WGS sequence"/>
</dbReference>
<dbReference type="InterPro" id="IPR000403">
    <property type="entry name" value="PI3/4_kinase_cat_dom"/>
</dbReference>
<dbReference type="InterPro" id="IPR003151">
    <property type="entry name" value="PIK-rel_kinase_FAT"/>
</dbReference>
<evidence type="ECO:0000259" key="5">
    <source>
        <dbReference type="PROSITE" id="PS50290"/>
    </source>
</evidence>
<dbReference type="Pfam" id="PF02259">
    <property type="entry name" value="FAT"/>
    <property type="match status" value="1"/>
</dbReference>
<reference evidence="8" key="2">
    <citation type="submission" date="2020-05" db="EMBL/GenBank/DDBJ databases">
        <authorList>
            <person name="Kim H.-S."/>
            <person name="Proctor R.H."/>
            <person name="Brown D.W."/>
        </authorList>
    </citation>
    <scope>NUCLEOTIDE SEQUENCE</scope>
    <source>
        <strain evidence="8">NRRL 22465</strain>
    </source>
</reference>
<dbReference type="InterPro" id="IPR011989">
    <property type="entry name" value="ARM-like"/>
</dbReference>
<dbReference type="SMART" id="SM01343">
    <property type="entry name" value="FATC"/>
    <property type="match status" value="1"/>
</dbReference>
<dbReference type="SMART" id="SM00146">
    <property type="entry name" value="PI3Kc"/>
    <property type="match status" value="1"/>
</dbReference>